<dbReference type="OrthoDB" id="6630337at2759"/>
<feature type="transmembrane region" description="Helical" evidence="2">
    <location>
        <begin position="299"/>
        <end position="317"/>
    </location>
</feature>
<evidence type="ECO:0008006" key="5">
    <source>
        <dbReference type="Google" id="ProtNLM"/>
    </source>
</evidence>
<comment type="caution">
    <text evidence="3">The sequence shown here is derived from an EMBL/GenBank/DDBJ whole genome shotgun (WGS) entry which is preliminary data.</text>
</comment>
<dbReference type="Proteomes" id="UP000466442">
    <property type="component" value="Unassembled WGS sequence"/>
</dbReference>
<dbReference type="InterPro" id="IPR001969">
    <property type="entry name" value="Aspartic_peptidase_AS"/>
</dbReference>
<keyword evidence="2" id="KW-0812">Transmembrane</keyword>
<evidence type="ECO:0000256" key="1">
    <source>
        <dbReference type="SAM" id="MobiDB-lite"/>
    </source>
</evidence>
<dbReference type="SUPFAM" id="SSF50630">
    <property type="entry name" value="Acid proteases"/>
    <property type="match status" value="1"/>
</dbReference>
<dbReference type="AlphaFoldDB" id="A0A8S9XE45"/>
<feature type="transmembrane region" description="Helical" evidence="2">
    <location>
        <begin position="426"/>
        <end position="452"/>
    </location>
</feature>
<proteinExistence type="predicted"/>
<accession>A0A8S9XE45</accession>
<evidence type="ECO:0000256" key="2">
    <source>
        <dbReference type="SAM" id="Phobius"/>
    </source>
</evidence>
<dbReference type="GO" id="GO:0004190">
    <property type="term" value="F:aspartic-type endopeptidase activity"/>
    <property type="evidence" value="ECO:0007669"/>
    <property type="project" value="InterPro"/>
</dbReference>
<keyword evidence="2" id="KW-0472">Membrane</keyword>
<evidence type="ECO:0000313" key="3">
    <source>
        <dbReference type="EMBL" id="KAF6207257.1"/>
    </source>
</evidence>
<keyword evidence="4" id="KW-1185">Reference proteome</keyword>
<dbReference type="PROSITE" id="PS00141">
    <property type="entry name" value="ASP_PROTEASE"/>
    <property type="match status" value="1"/>
</dbReference>
<sequence>MSRTLRMNATLNNESRSLILDTGAAVSVLTVPVRGTPILPTNATAWGADGYPLKFRGEQQVQVNLGGVEFDHTFLVFEQEGTGLDLLGMDILKKIPMVIRADRHEVTLLKGDEREGVPVAGVRATETIDKIDDLPTAVVHSEASAKVLDTPGTEVRNHPGTEVHRQTGTKVPLHLGTEVHQQTDMEVRTDPGTEVRPTTDTNVISKDDPVDTPTVNEPVSSDKEDPADEEERELTLAERWTASEKEIMEQLQRKSTEVPEEETNRLRNILVLRDFSKSKGMLLSNIINSTVVSVDHIGVVPWALLLWVVWLILHSVYRKCFEGLLTRIGVQEPHKQRMIKIYWRLAFAAISLPFAYQNLPLDNGDLRRDCLKTLGQLPQSLLIGEPPSFHTKFSYVLLTGFFLNTVCETCIEHGLKSWEFFLHESFTIFFICTFPLRSVYFGIALIATINLEKSLYELSRLLCCISSIGKSKMLLKTSSGVLLLHTFVWCGLYFYILPKYFLILPVYKLEDGGDGSHVSLLLLLTFSIWAYFGMEVYSSPLSKLLLDHIYGNHRALEKILFGLNENAEEDFIIENHMNHSIERNIQEERALSDWSHSSGKKRTQFKVPDQRKNRENMRLMYQTVKCVIRIRRKLKKIRDQKSKETFYDAQSFVEGEKKTG</sequence>
<keyword evidence="2" id="KW-1133">Transmembrane helix</keyword>
<name>A0A8S9XE45_APOLU</name>
<feature type="transmembrane region" description="Helical" evidence="2">
    <location>
        <begin position="473"/>
        <end position="496"/>
    </location>
</feature>
<dbReference type="Gene3D" id="2.40.70.10">
    <property type="entry name" value="Acid Proteases"/>
    <property type="match status" value="1"/>
</dbReference>
<organism evidence="3 4">
    <name type="scientific">Apolygus lucorum</name>
    <name type="common">Small green plant bug</name>
    <name type="synonym">Lygocoris lucorum</name>
    <dbReference type="NCBI Taxonomy" id="248454"/>
    <lineage>
        <taxon>Eukaryota</taxon>
        <taxon>Metazoa</taxon>
        <taxon>Ecdysozoa</taxon>
        <taxon>Arthropoda</taxon>
        <taxon>Hexapoda</taxon>
        <taxon>Insecta</taxon>
        <taxon>Pterygota</taxon>
        <taxon>Neoptera</taxon>
        <taxon>Paraneoptera</taxon>
        <taxon>Hemiptera</taxon>
        <taxon>Heteroptera</taxon>
        <taxon>Panheteroptera</taxon>
        <taxon>Cimicomorpha</taxon>
        <taxon>Miridae</taxon>
        <taxon>Mirini</taxon>
        <taxon>Apolygus</taxon>
    </lineage>
</organism>
<feature type="region of interest" description="Disordered" evidence="1">
    <location>
        <begin position="183"/>
        <end position="231"/>
    </location>
</feature>
<dbReference type="InterPro" id="IPR021109">
    <property type="entry name" value="Peptidase_aspartic_dom_sf"/>
</dbReference>
<dbReference type="EMBL" id="WIXP02000008">
    <property type="protein sequence ID" value="KAF6207257.1"/>
    <property type="molecule type" value="Genomic_DNA"/>
</dbReference>
<evidence type="ECO:0000313" key="4">
    <source>
        <dbReference type="Proteomes" id="UP000466442"/>
    </source>
</evidence>
<reference evidence="3" key="1">
    <citation type="journal article" date="2021" name="Mol. Ecol. Resour.">
        <title>Apolygus lucorum genome provides insights into omnivorousness and mesophyll feeding.</title>
        <authorList>
            <person name="Liu Y."/>
            <person name="Liu H."/>
            <person name="Wang H."/>
            <person name="Huang T."/>
            <person name="Liu B."/>
            <person name="Yang B."/>
            <person name="Yin L."/>
            <person name="Li B."/>
            <person name="Zhang Y."/>
            <person name="Zhang S."/>
            <person name="Jiang F."/>
            <person name="Zhang X."/>
            <person name="Ren Y."/>
            <person name="Wang B."/>
            <person name="Wang S."/>
            <person name="Lu Y."/>
            <person name="Wu K."/>
            <person name="Fan W."/>
            <person name="Wang G."/>
        </authorList>
    </citation>
    <scope>NUCLEOTIDE SEQUENCE</scope>
    <source>
        <strain evidence="3">12Hb</strain>
    </source>
</reference>
<feature type="transmembrane region" description="Helical" evidence="2">
    <location>
        <begin position="516"/>
        <end position="534"/>
    </location>
</feature>
<feature type="compositionally biased region" description="Basic and acidic residues" evidence="1">
    <location>
        <begin position="183"/>
        <end position="193"/>
    </location>
</feature>
<gene>
    <name evidence="3" type="ORF">GE061_018498</name>
</gene>
<dbReference type="GO" id="GO:0006508">
    <property type="term" value="P:proteolysis"/>
    <property type="evidence" value="ECO:0007669"/>
    <property type="project" value="InterPro"/>
</dbReference>
<protein>
    <recommendedName>
        <fullName evidence="5">Peptidase A2 domain-containing protein</fullName>
    </recommendedName>
</protein>